<dbReference type="InterPro" id="IPR011990">
    <property type="entry name" value="TPR-like_helical_dom_sf"/>
</dbReference>
<dbReference type="AlphaFoldDB" id="A0A7S4QNT3"/>
<dbReference type="PROSITE" id="PS51375">
    <property type="entry name" value="PPR"/>
    <property type="match status" value="3"/>
</dbReference>
<feature type="repeat" description="PPR" evidence="2">
    <location>
        <begin position="405"/>
        <end position="439"/>
    </location>
</feature>
<evidence type="ECO:0008006" key="4">
    <source>
        <dbReference type="Google" id="ProtNLM"/>
    </source>
</evidence>
<dbReference type="Pfam" id="PF01535">
    <property type="entry name" value="PPR"/>
    <property type="match status" value="1"/>
</dbReference>
<proteinExistence type="predicted"/>
<keyword evidence="1" id="KW-0677">Repeat</keyword>
<dbReference type="PANTHER" id="PTHR47447:SF17">
    <property type="entry name" value="OS12G0638900 PROTEIN"/>
    <property type="match status" value="1"/>
</dbReference>
<feature type="repeat" description="PPR" evidence="2">
    <location>
        <begin position="194"/>
        <end position="228"/>
    </location>
</feature>
<reference evidence="3" key="1">
    <citation type="submission" date="2021-01" db="EMBL/GenBank/DDBJ databases">
        <authorList>
            <person name="Corre E."/>
            <person name="Pelletier E."/>
            <person name="Niang G."/>
            <person name="Scheremetjew M."/>
            <person name="Finn R."/>
            <person name="Kale V."/>
            <person name="Holt S."/>
            <person name="Cochrane G."/>
            <person name="Meng A."/>
            <person name="Brown T."/>
            <person name="Cohen L."/>
        </authorList>
    </citation>
    <scope>NUCLEOTIDE SEQUENCE</scope>
    <source>
        <strain evidence="3">CCMP3105</strain>
    </source>
</reference>
<evidence type="ECO:0000256" key="1">
    <source>
        <dbReference type="ARBA" id="ARBA00022737"/>
    </source>
</evidence>
<evidence type="ECO:0000313" key="3">
    <source>
        <dbReference type="EMBL" id="CAE4589278.1"/>
    </source>
</evidence>
<dbReference type="InterPro" id="IPR002885">
    <property type="entry name" value="PPR_rpt"/>
</dbReference>
<dbReference type="EMBL" id="HBNR01034051">
    <property type="protein sequence ID" value="CAE4589278.1"/>
    <property type="molecule type" value="Transcribed_RNA"/>
</dbReference>
<feature type="repeat" description="PPR" evidence="2">
    <location>
        <begin position="300"/>
        <end position="334"/>
    </location>
</feature>
<organism evidence="3">
    <name type="scientific">Alexandrium monilatum</name>
    <dbReference type="NCBI Taxonomy" id="311494"/>
    <lineage>
        <taxon>Eukaryota</taxon>
        <taxon>Sar</taxon>
        <taxon>Alveolata</taxon>
        <taxon>Dinophyceae</taxon>
        <taxon>Gonyaulacales</taxon>
        <taxon>Pyrocystaceae</taxon>
        <taxon>Alexandrium</taxon>
    </lineage>
</organism>
<protein>
    <recommendedName>
        <fullName evidence="4">Pentatricopeptide repeat-containing protein, chloroplastic</fullName>
    </recommendedName>
</protein>
<sequence>MPRRPGAAAPRVAAAEDGQSDVVRCCVLASGLSRGSQWRRSLQLLASWLPARGLEPNVVTASAGLGALARGRRWDACLGELAEMRRCALTPNAVAYTPAISASPTWATALRHLLAMRARACEPNEVSLAAALAAGAAAVGGWAPALRLLEDSLCRGLRPSLAARTAAATACGRGEAWTSALLLHGLLCEGLEPDAAAFGTAASACEKGGQWSQALRLFAEAPQTGIEPSAAQCGASIAACARRGRWEASLALLDVPSGAGGRGAGVVGRSAAVSACARSQQWSSALNVLREQGARFMELDVVACSSALSACEKGLQWSRALQLFQRMRSGGQRPDVVACGAAVGACEAGQQWALALGLFVGMLAAGIRLSQVARNTALDALADEHGWGQSLQLLGQAQILAVDLDAAACNAAVGACGRGQRWAWAARLLSRMRHCSLRPDAITYDAVALSAQDCGQQAPLPSLLAGSSRALAADAAALPDPSRDGLTERLVVRAHELLDFHGRLPAISSASAGRRVGAPVCRALAGLRGVRSGAGEVGQETSQRSYMLGQLPSMGASMTTSSLRELGLAWGVSALSGAAWLPSARLASRRASGTVPVKDAGAWEPAAQTLTATISCTLGPPPGATAAAAASLPPAAASDRAFGWGLGGDAAGAGNSGLLPVFAAHDRSPHAERGALLALLGRAGEAAVVLRRSSVAPWALR</sequence>
<evidence type="ECO:0000256" key="2">
    <source>
        <dbReference type="PROSITE-ProRule" id="PRU00708"/>
    </source>
</evidence>
<gene>
    <name evidence="3" type="ORF">AMON00008_LOCUS23376</name>
</gene>
<name>A0A7S4QNT3_9DINO</name>
<accession>A0A7S4QNT3</accession>
<dbReference type="Gene3D" id="1.25.40.10">
    <property type="entry name" value="Tetratricopeptide repeat domain"/>
    <property type="match status" value="3"/>
</dbReference>
<dbReference type="PANTHER" id="PTHR47447">
    <property type="entry name" value="OS03G0856100 PROTEIN"/>
    <property type="match status" value="1"/>
</dbReference>